<evidence type="ECO:0000256" key="17">
    <source>
        <dbReference type="SAM" id="Phobius"/>
    </source>
</evidence>
<evidence type="ECO:0000259" key="19">
    <source>
        <dbReference type="PROSITE" id="PS51099"/>
    </source>
</evidence>
<evidence type="ECO:0000256" key="16">
    <source>
        <dbReference type="ARBA" id="ARBA00030962"/>
    </source>
</evidence>
<dbReference type="PROSITE" id="PS00372">
    <property type="entry name" value="PTS_EIIA_TYPE_2_HIS"/>
    <property type="match status" value="1"/>
</dbReference>
<gene>
    <name evidence="21" type="ORF">CacPP4_08850</name>
</gene>
<keyword evidence="7" id="KW-0762">Sugar transport</keyword>
<feature type="transmembrane region" description="Helical" evidence="17">
    <location>
        <begin position="92"/>
        <end position="123"/>
    </location>
</feature>
<dbReference type="PANTHER" id="PTHR30181:SF2">
    <property type="entry name" value="PTS SYSTEM MANNITOL-SPECIFIC EIICBA COMPONENT"/>
    <property type="match status" value="1"/>
</dbReference>
<feature type="transmembrane region" description="Helical" evidence="17">
    <location>
        <begin position="168"/>
        <end position="193"/>
    </location>
</feature>
<evidence type="ECO:0000256" key="11">
    <source>
        <dbReference type="ARBA" id="ARBA00022777"/>
    </source>
</evidence>
<dbReference type="InterPro" id="IPR013011">
    <property type="entry name" value="PTS_EIIB_2"/>
</dbReference>
<dbReference type="GeneID" id="92856886"/>
<dbReference type="InterPro" id="IPR016152">
    <property type="entry name" value="PTrfase/Anion_transptr"/>
</dbReference>
<dbReference type="PANTHER" id="PTHR30181">
    <property type="entry name" value="MANNITOL PERMEASE IIC COMPONENT"/>
    <property type="match status" value="1"/>
</dbReference>
<reference evidence="21 22" key="1">
    <citation type="submission" date="2019-06" db="EMBL/GenBank/DDBJ databases">
        <title>Complete genome sequence of Cutibacterium acnes subsp. acnes NBRC 107605.</title>
        <authorList>
            <person name="Miura T."/>
            <person name="Furukawa M."/>
            <person name="Shimamura M."/>
            <person name="Ohyama Y."/>
            <person name="Yamazoe A."/>
            <person name="Kawasaki H."/>
        </authorList>
    </citation>
    <scope>NUCLEOTIDE SEQUENCE [LARGE SCALE GENOMIC DNA]</scope>
    <source>
        <strain evidence="21 22">NBRC 107605</strain>
    </source>
</reference>
<evidence type="ECO:0000256" key="12">
    <source>
        <dbReference type="ARBA" id="ARBA00022989"/>
    </source>
</evidence>
<comment type="subcellular location">
    <subcellularLocation>
        <location evidence="2">Cell inner membrane</location>
        <topology evidence="2">Multi-pass membrane protein</topology>
    </subcellularLocation>
</comment>
<dbReference type="Gene3D" id="3.40.930.10">
    <property type="entry name" value="Mannitol-specific EII, Chain A"/>
    <property type="match status" value="1"/>
</dbReference>
<feature type="transmembrane region" description="Helical" evidence="17">
    <location>
        <begin position="282"/>
        <end position="303"/>
    </location>
</feature>
<proteinExistence type="predicted"/>
<dbReference type="InterPro" id="IPR003501">
    <property type="entry name" value="PTS_EIIB_2/3"/>
</dbReference>
<evidence type="ECO:0000256" key="3">
    <source>
        <dbReference type="ARBA" id="ARBA00014783"/>
    </source>
</evidence>
<feature type="domain" description="PTS EIIB type-2" evidence="19">
    <location>
        <begin position="378"/>
        <end position="467"/>
    </location>
</feature>
<dbReference type="InterPro" id="IPR002178">
    <property type="entry name" value="PTS_EIIA_type-2_dom"/>
</dbReference>
<evidence type="ECO:0000256" key="7">
    <source>
        <dbReference type="ARBA" id="ARBA00022597"/>
    </source>
</evidence>
<accession>A0ABM7GYK6</accession>
<feature type="transmembrane region" description="Helical" evidence="17">
    <location>
        <begin position="258"/>
        <end position="276"/>
    </location>
</feature>
<dbReference type="Proteomes" id="UP000318594">
    <property type="component" value="Chromosome"/>
</dbReference>
<evidence type="ECO:0000256" key="1">
    <source>
        <dbReference type="ARBA" id="ARBA00002434"/>
    </source>
</evidence>
<dbReference type="EMBL" id="AP019723">
    <property type="protein sequence ID" value="BBK84270.1"/>
    <property type="molecule type" value="Genomic_DNA"/>
</dbReference>
<dbReference type="RefSeq" id="WP_172609157.1">
    <property type="nucleotide sequence ID" value="NZ_AP019723.1"/>
</dbReference>
<name>A0ABM7GYK6_CUTAC</name>
<dbReference type="SUPFAM" id="SSF52794">
    <property type="entry name" value="PTS system IIB component-like"/>
    <property type="match status" value="1"/>
</dbReference>
<evidence type="ECO:0000313" key="22">
    <source>
        <dbReference type="Proteomes" id="UP000318594"/>
    </source>
</evidence>
<dbReference type="Gene3D" id="3.40.50.2300">
    <property type="match status" value="1"/>
</dbReference>
<dbReference type="PROSITE" id="PS51094">
    <property type="entry name" value="PTS_EIIA_TYPE_2"/>
    <property type="match status" value="1"/>
</dbReference>
<feature type="domain" description="PTS EIIC type-2" evidence="20">
    <location>
        <begin position="24"/>
        <end position="352"/>
    </location>
</feature>
<keyword evidence="10 17" id="KW-0812">Transmembrane</keyword>
<keyword evidence="22" id="KW-1185">Reference proteome</keyword>
<dbReference type="NCBIfam" id="TIGR00851">
    <property type="entry name" value="mtlA"/>
    <property type="match status" value="1"/>
</dbReference>
<dbReference type="InterPro" id="IPR050893">
    <property type="entry name" value="Sugar_PTS"/>
</dbReference>
<dbReference type="Pfam" id="PF02302">
    <property type="entry name" value="PTS_IIB"/>
    <property type="match status" value="1"/>
</dbReference>
<dbReference type="SUPFAM" id="SSF55804">
    <property type="entry name" value="Phoshotransferase/anion transport protein"/>
    <property type="match status" value="1"/>
</dbReference>
<evidence type="ECO:0000256" key="5">
    <source>
        <dbReference type="ARBA" id="ARBA00022475"/>
    </source>
</evidence>
<dbReference type="Pfam" id="PF02378">
    <property type="entry name" value="PTS_EIIC"/>
    <property type="match status" value="1"/>
</dbReference>
<evidence type="ECO:0000259" key="20">
    <source>
        <dbReference type="PROSITE" id="PS51104"/>
    </source>
</evidence>
<feature type="transmembrane region" description="Helical" evidence="17">
    <location>
        <begin position="27"/>
        <end position="50"/>
    </location>
</feature>
<dbReference type="PROSITE" id="PS51099">
    <property type="entry name" value="PTS_EIIB_TYPE_2"/>
    <property type="match status" value="1"/>
</dbReference>
<evidence type="ECO:0000256" key="2">
    <source>
        <dbReference type="ARBA" id="ARBA00004429"/>
    </source>
</evidence>
<evidence type="ECO:0000313" key="21">
    <source>
        <dbReference type="EMBL" id="BBK84270.1"/>
    </source>
</evidence>
<keyword evidence="8" id="KW-0808">Transferase</keyword>
<dbReference type="InterPro" id="IPR003352">
    <property type="entry name" value="PTS_EIIC"/>
</dbReference>
<evidence type="ECO:0000256" key="10">
    <source>
        <dbReference type="ARBA" id="ARBA00022692"/>
    </source>
</evidence>
<keyword evidence="6" id="KW-0597">Phosphoprotein</keyword>
<evidence type="ECO:0000256" key="6">
    <source>
        <dbReference type="ARBA" id="ARBA00022553"/>
    </source>
</evidence>
<keyword evidence="5" id="KW-1003">Cell membrane</keyword>
<evidence type="ECO:0000256" key="8">
    <source>
        <dbReference type="ARBA" id="ARBA00022679"/>
    </source>
</evidence>
<keyword evidence="13 17" id="KW-0472">Membrane</keyword>
<dbReference type="InterPro" id="IPR013014">
    <property type="entry name" value="PTS_EIIC_2"/>
</dbReference>
<keyword evidence="12 17" id="KW-1133">Transmembrane helix</keyword>
<dbReference type="NCBIfam" id="NF011663">
    <property type="entry name" value="PRK15083.1"/>
    <property type="match status" value="1"/>
</dbReference>
<evidence type="ECO:0000256" key="9">
    <source>
        <dbReference type="ARBA" id="ARBA00022683"/>
    </source>
</evidence>
<evidence type="ECO:0000256" key="13">
    <source>
        <dbReference type="ARBA" id="ARBA00023136"/>
    </source>
</evidence>
<dbReference type="PROSITE" id="PS51104">
    <property type="entry name" value="PTS_EIIC_TYPE_2"/>
    <property type="match status" value="1"/>
</dbReference>
<evidence type="ECO:0000256" key="4">
    <source>
        <dbReference type="ARBA" id="ARBA00022448"/>
    </source>
</evidence>
<dbReference type="InterPro" id="IPR036095">
    <property type="entry name" value="PTS_EIIB-like_sf"/>
</dbReference>
<feature type="domain" description="PTS EIIA type-2" evidence="18">
    <location>
        <begin position="494"/>
        <end position="633"/>
    </location>
</feature>
<dbReference type="CDD" id="cd00211">
    <property type="entry name" value="PTS_IIA_fru"/>
    <property type="match status" value="1"/>
</dbReference>
<feature type="transmembrane region" description="Helical" evidence="17">
    <location>
        <begin position="324"/>
        <end position="346"/>
    </location>
</feature>
<evidence type="ECO:0000256" key="15">
    <source>
        <dbReference type="ARBA" id="ARBA00030956"/>
    </source>
</evidence>
<feature type="transmembrane region" description="Helical" evidence="17">
    <location>
        <begin position="144"/>
        <end position="162"/>
    </location>
</feature>
<keyword evidence="9" id="KW-0598">Phosphotransferase system</keyword>
<dbReference type="InterPro" id="IPR004718">
    <property type="entry name" value="PTS_IIC_mtl"/>
</dbReference>
<keyword evidence="11" id="KW-0418">Kinase</keyword>
<comment type="function">
    <text evidence="1">The phosphoenolpyruvate-dependent sugar phosphotransferase system (sugar PTS), a major carbohydrate active transport system, catalyzes the phosphorylation of incoming sugar substrates concomitantly with their translocation across the cell membrane. The enzyme II CmtAB PTS system is involved in D-mannitol transport.</text>
</comment>
<organism evidence="21 22">
    <name type="scientific">Cutibacterium acnes subsp. acnes</name>
    <dbReference type="NCBI Taxonomy" id="1734925"/>
    <lineage>
        <taxon>Bacteria</taxon>
        <taxon>Bacillati</taxon>
        <taxon>Actinomycetota</taxon>
        <taxon>Actinomycetes</taxon>
        <taxon>Propionibacteriales</taxon>
        <taxon>Propionibacteriaceae</taxon>
        <taxon>Cutibacterium</taxon>
    </lineage>
</organism>
<protein>
    <recommendedName>
        <fullName evidence="3">Mannitol-specific phosphotransferase enzyme IIA component</fullName>
    </recommendedName>
    <alternativeName>
        <fullName evidence="15">EIIA</fullName>
    </alternativeName>
    <alternativeName>
        <fullName evidence="16">EIII</fullName>
    </alternativeName>
    <alternativeName>
        <fullName evidence="14">PTS system mannitol-specific EIIA component</fullName>
    </alternativeName>
</protein>
<dbReference type="Pfam" id="PF00359">
    <property type="entry name" value="PTS_EIIA_2"/>
    <property type="match status" value="1"/>
</dbReference>
<evidence type="ECO:0000259" key="18">
    <source>
        <dbReference type="PROSITE" id="PS51094"/>
    </source>
</evidence>
<keyword evidence="4" id="KW-0813">Transport</keyword>
<feature type="transmembrane region" description="Helical" evidence="17">
    <location>
        <begin position="62"/>
        <end position="80"/>
    </location>
</feature>
<evidence type="ECO:0000256" key="14">
    <source>
        <dbReference type="ARBA" id="ARBA00029908"/>
    </source>
</evidence>
<sequence length="635" mass="67163">MSLPDATIHKNLQGHGARASVQRLGGFLAGMIMPNIGAFIAWGLLTALFIETGWAPNATLAKLVNPILTYLLPVLIGYTGGKIVNGTRGGVIGAIATMGVVVGADITMFLGAMVIGPFAAWLLKQVDKLLDGRIHSGFEMLVDNFEIGILGMALAVIGHLSVEPLVSTLMGWLAAGVGFLVHHGLLPLASLLVEPAKVLFLNNAVNHGIFTPLGIQEAHITGRSILFMVESNPGPGLGLLLAYQFFGSRQIRQSTPGAIIIHLFGGIHEIFFPYVLMKPKTILATIAGGMSGLAIGVAFHAGLVAPASPGSIIAWFLMCQPGHYLAMVADFLVATAVSFVVAMLLIRKNSTQDDVAGEGQNPTVPTTIGAQAPLTNISKVVIACDAGMGSSVMVASTMKNRLSRYGVEVAHTAVDQIPSDTPLILTQEGLVDRARRRAPSARIVPFTNYMNDPAFDRVETEVRAAHDDAATAPTDNGGLSRASDANSHTHVAISVLPRDAIRLGQRATSKEEAITMAGQVLIDEGAADDVYVKGMLAREKQISTYMGEGVAIPHGVDEVRDHIDKATLGFLQFPEGVEWDGNICTVVIPIASSSDEHLEIMAALARILSNPETARQLREATCTDEVLNLLGSQQA</sequence>